<dbReference type="Pfam" id="PF03255">
    <property type="entry name" value="ACCA"/>
    <property type="match status" value="1"/>
</dbReference>
<dbReference type="PANTHER" id="PTHR42853">
    <property type="entry name" value="ACETYL-COENZYME A CARBOXYLASE CARBOXYL TRANSFERASE SUBUNIT ALPHA"/>
    <property type="match status" value="1"/>
</dbReference>
<name>A0ABS6C1X6_9CLOT</name>
<comment type="pathway">
    <text evidence="1 10">Lipid metabolism; malonyl-CoA biosynthesis; malonyl-CoA from acetyl-CoA: step 1/1.</text>
</comment>
<dbReference type="RefSeq" id="WP_185162173.1">
    <property type="nucleotide sequence ID" value="NZ_JACKWX010000004.1"/>
</dbReference>
<dbReference type="InterPro" id="IPR001095">
    <property type="entry name" value="Acetyl_CoA_COase_a_su"/>
</dbReference>
<keyword evidence="8 10" id="KW-0275">Fatty acid biosynthesis</keyword>
<evidence type="ECO:0000256" key="3">
    <source>
        <dbReference type="ARBA" id="ARBA00022679"/>
    </source>
</evidence>
<dbReference type="NCBIfam" id="NF041504">
    <property type="entry name" value="AccA_sub"/>
    <property type="match status" value="1"/>
</dbReference>
<evidence type="ECO:0000256" key="9">
    <source>
        <dbReference type="ARBA" id="ARBA00049152"/>
    </source>
</evidence>
<gene>
    <name evidence="10" type="primary">accA</name>
    <name evidence="12" type="ORF">KPL27_05060</name>
</gene>
<dbReference type="PRINTS" id="PR01069">
    <property type="entry name" value="ACCCTRFRASEA"/>
</dbReference>
<proteinExistence type="inferred from homology"/>
<organism evidence="12 13">
    <name type="scientific">Clostridium algidicarnis</name>
    <dbReference type="NCBI Taxonomy" id="37659"/>
    <lineage>
        <taxon>Bacteria</taxon>
        <taxon>Bacillati</taxon>
        <taxon>Bacillota</taxon>
        <taxon>Clostridia</taxon>
        <taxon>Eubacteriales</taxon>
        <taxon>Clostridiaceae</taxon>
        <taxon>Clostridium</taxon>
    </lineage>
</organism>
<keyword evidence="13" id="KW-1185">Reference proteome</keyword>
<dbReference type="PROSITE" id="PS50989">
    <property type="entry name" value="COA_CT_CTER"/>
    <property type="match status" value="1"/>
</dbReference>
<evidence type="ECO:0000256" key="6">
    <source>
        <dbReference type="ARBA" id="ARBA00022840"/>
    </source>
</evidence>
<keyword evidence="4 10" id="KW-0547">Nucleotide-binding</keyword>
<dbReference type="NCBIfam" id="NF004344">
    <property type="entry name" value="PRK05724.1"/>
    <property type="match status" value="1"/>
</dbReference>
<comment type="subcellular location">
    <subcellularLocation>
        <location evidence="10">Cytoplasm</location>
    </subcellularLocation>
</comment>
<evidence type="ECO:0000259" key="11">
    <source>
        <dbReference type="PROSITE" id="PS50989"/>
    </source>
</evidence>
<keyword evidence="3 10" id="KW-0808">Transferase</keyword>
<dbReference type="InterPro" id="IPR029045">
    <property type="entry name" value="ClpP/crotonase-like_dom_sf"/>
</dbReference>
<dbReference type="Gene3D" id="3.90.226.10">
    <property type="entry name" value="2-enoyl-CoA Hydratase, Chain A, domain 1"/>
    <property type="match status" value="1"/>
</dbReference>
<evidence type="ECO:0000256" key="1">
    <source>
        <dbReference type="ARBA" id="ARBA00004956"/>
    </source>
</evidence>
<keyword evidence="7 10" id="KW-0443">Lipid metabolism</keyword>
<evidence type="ECO:0000256" key="5">
    <source>
        <dbReference type="ARBA" id="ARBA00022832"/>
    </source>
</evidence>
<sequence length="269" mass="30088">MGNIINIGGSVWDKVEIARNQNRLHAIDYIKGICDEFIELHGDRYFGDDPSILAGISLINDIPITVIGQEKGNSIENNKKRNYGMANPEGYRKALRLMKQAEKFNRPIVTFVDTPGAYCGIVAEERGQGESIARNLFEIIDLKVPIISIIIGEGGSGGALALTIADKIFMMENAIFSIISPEAFSSILWKDRSKAKEAAEAMKITSNDLYDLGIIDEIILESNLGKFRSKDEMISETKIKILSTLNELMSEDIKEMLTKRYYKYRHIGC</sequence>
<accession>A0ABS6C1X6</accession>
<evidence type="ECO:0000256" key="8">
    <source>
        <dbReference type="ARBA" id="ARBA00023160"/>
    </source>
</evidence>
<comment type="subunit">
    <text evidence="10">Acetyl-CoA carboxylase is a heterohexamer composed of biotin carboxyl carrier protein (AccB), biotin carboxylase (AccC) and two subunits each of ACCase subunit alpha (AccA) and ACCase subunit beta (AccD).</text>
</comment>
<dbReference type="InterPro" id="IPR011763">
    <property type="entry name" value="COA_CT_C"/>
</dbReference>
<comment type="caution">
    <text evidence="12">The sequence shown here is derived from an EMBL/GenBank/DDBJ whole genome shotgun (WGS) entry which is preliminary data.</text>
</comment>
<dbReference type="EC" id="2.1.3.15" evidence="10"/>
<keyword evidence="5 10" id="KW-0276">Fatty acid metabolism</keyword>
<dbReference type="SUPFAM" id="SSF52096">
    <property type="entry name" value="ClpP/crotonase"/>
    <property type="match status" value="1"/>
</dbReference>
<dbReference type="EMBL" id="JAHLDG010000006">
    <property type="protein sequence ID" value="MBU3219474.1"/>
    <property type="molecule type" value="Genomic_DNA"/>
</dbReference>
<keyword evidence="12" id="KW-0436">Ligase</keyword>
<evidence type="ECO:0000313" key="12">
    <source>
        <dbReference type="EMBL" id="MBU3219474.1"/>
    </source>
</evidence>
<protein>
    <recommendedName>
        <fullName evidence="10">Acetyl-coenzyme A carboxylase carboxyl transferase subunit alpha</fullName>
        <shortName evidence="10">ACCase subunit alpha</shortName>
        <shortName evidence="10">Acetyl-CoA carboxylase carboxyltransferase subunit alpha</shortName>
        <ecNumber evidence="10">2.1.3.15</ecNumber>
    </recommendedName>
</protein>
<evidence type="ECO:0000256" key="4">
    <source>
        <dbReference type="ARBA" id="ARBA00022741"/>
    </source>
</evidence>
<evidence type="ECO:0000256" key="10">
    <source>
        <dbReference type="HAMAP-Rule" id="MF_00823"/>
    </source>
</evidence>
<dbReference type="HAMAP" id="MF_00823">
    <property type="entry name" value="AcetylCoA_CT_alpha"/>
    <property type="match status" value="1"/>
</dbReference>
<keyword evidence="6 10" id="KW-0067">ATP-binding</keyword>
<evidence type="ECO:0000256" key="7">
    <source>
        <dbReference type="ARBA" id="ARBA00023098"/>
    </source>
</evidence>
<reference evidence="12 13" key="1">
    <citation type="submission" date="2021-06" db="EMBL/GenBank/DDBJ databases">
        <title>Clostridia strains as spoilage organisms.</title>
        <authorList>
            <person name="Wambui J."/>
            <person name="Stephan R."/>
            <person name="Stevens M.J.A."/>
        </authorList>
    </citation>
    <scope>NUCLEOTIDE SEQUENCE [LARGE SCALE GENOMIC DNA]</scope>
    <source>
        <strain evidence="12 13">CM013</strain>
    </source>
</reference>
<dbReference type="Proteomes" id="UP000740830">
    <property type="component" value="Unassembled WGS sequence"/>
</dbReference>
<dbReference type="NCBIfam" id="TIGR00513">
    <property type="entry name" value="accA"/>
    <property type="match status" value="1"/>
</dbReference>
<comment type="function">
    <text evidence="10">Component of the acetyl coenzyme A carboxylase (ACC) complex. First, biotin carboxylase catalyzes the carboxylation of biotin on its carrier protein (BCCP) and then the CO(2) group is transferred by the carboxyltransferase to acetyl-CoA to form malonyl-CoA.</text>
</comment>
<evidence type="ECO:0000313" key="13">
    <source>
        <dbReference type="Proteomes" id="UP000740830"/>
    </source>
</evidence>
<keyword evidence="10" id="KW-0963">Cytoplasm</keyword>
<dbReference type="PANTHER" id="PTHR42853:SF3">
    <property type="entry name" value="ACETYL-COENZYME A CARBOXYLASE CARBOXYL TRANSFERASE SUBUNIT ALPHA, CHLOROPLASTIC"/>
    <property type="match status" value="1"/>
</dbReference>
<comment type="similarity">
    <text evidence="10">Belongs to the AccA family.</text>
</comment>
<feature type="domain" description="CoA carboxyltransferase C-terminal" evidence="11">
    <location>
        <begin position="1"/>
        <end position="247"/>
    </location>
</feature>
<dbReference type="GO" id="GO:0003989">
    <property type="term" value="F:acetyl-CoA carboxylase activity"/>
    <property type="evidence" value="ECO:0007669"/>
    <property type="project" value="UniProtKB-EC"/>
</dbReference>
<keyword evidence="2 10" id="KW-0444">Lipid biosynthesis</keyword>
<evidence type="ECO:0000256" key="2">
    <source>
        <dbReference type="ARBA" id="ARBA00022516"/>
    </source>
</evidence>
<comment type="catalytic activity">
    <reaction evidence="9 10">
        <text>N(6)-carboxybiotinyl-L-lysyl-[protein] + acetyl-CoA = N(6)-biotinyl-L-lysyl-[protein] + malonyl-CoA</text>
        <dbReference type="Rhea" id="RHEA:54728"/>
        <dbReference type="Rhea" id="RHEA-COMP:10505"/>
        <dbReference type="Rhea" id="RHEA-COMP:10506"/>
        <dbReference type="ChEBI" id="CHEBI:57288"/>
        <dbReference type="ChEBI" id="CHEBI:57384"/>
        <dbReference type="ChEBI" id="CHEBI:83144"/>
        <dbReference type="ChEBI" id="CHEBI:83145"/>
        <dbReference type="EC" id="2.1.3.15"/>
    </reaction>
</comment>